<evidence type="ECO:0008006" key="3">
    <source>
        <dbReference type="Google" id="ProtNLM"/>
    </source>
</evidence>
<proteinExistence type="predicted"/>
<name>A0ABQ6F1Q8_9VIBR</name>
<organism evidence="1 2">
    <name type="scientific">Vibrio zhanjiangensis</name>
    <dbReference type="NCBI Taxonomy" id="1046128"/>
    <lineage>
        <taxon>Bacteria</taxon>
        <taxon>Pseudomonadati</taxon>
        <taxon>Pseudomonadota</taxon>
        <taxon>Gammaproteobacteria</taxon>
        <taxon>Vibrionales</taxon>
        <taxon>Vibrionaceae</taxon>
        <taxon>Vibrio</taxon>
    </lineage>
</organism>
<reference evidence="2" key="1">
    <citation type="journal article" date="2019" name="Int. J. Syst. Evol. Microbiol.">
        <title>The Global Catalogue of Microorganisms (GCM) 10K type strain sequencing project: providing services to taxonomists for standard genome sequencing and annotation.</title>
        <authorList>
            <consortium name="The Broad Institute Genomics Platform"/>
            <consortium name="The Broad Institute Genome Sequencing Center for Infectious Disease"/>
            <person name="Wu L."/>
            <person name="Ma J."/>
        </authorList>
    </citation>
    <scope>NUCLEOTIDE SEQUENCE [LARGE SCALE GENOMIC DNA]</scope>
    <source>
        <strain evidence="2">NBRC 108723</strain>
    </source>
</reference>
<dbReference type="Proteomes" id="UP001157138">
    <property type="component" value="Unassembled WGS sequence"/>
</dbReference>
<comment type="caution">
    <text evidence="1">The sequence shown here is derived from an EMBL/GenBank/DDBJ whole genome shotgun (WGS) entry which is preliminary data.</text>
</comment>
<dbReference type="InterPro" id="IPR016419">
    <property type="entry name" value="Prepilin_Pept-dep_B_prd"/>
</dbReference>
<evidence type="ECO:0000313" key="1">
    <source>
        <dbReference type="EMBL" id="GLT19432.1"/>
    </source>
</evidence>
<accession>A0ABQ6F1Q8</accession>
<dbReference type="PIRSF" id="PIRSF004525">
    <property type="entry name" value="Pilin_peptidase-dep_B_prd"/>
    <property type="match status" value="1"/>
</dbReference>
<evidence type="ECO:0000313" key="2">
    <source>
        <dbReference type="Proteomes" id="UP001157138"/>
    </source>
</evidence>
<keyword evidence="2" id="KW-1185">Reference proteome</keyword>
<sequence>MTLVECLVSMAMSVLVIMALISLLLHNAKIANASNKRRLLIQSTHSVVQMMKQDLYRAGYGGELGQSIKVLGADDVYHVISQPNTSLVAYAYLAGELGTEEAYTNVVYQRDERYPNQLRICEIKLPRVMSRIEAQAFNAHFGNTCNTLFDHKQILVTAFDVNKQTLIAGSTLSQLLLISVTTALTRWPEKNISVSFSIRSRNP</sequence>
<protein>
    <recommendedName>
        <fullName evidence="3">Pilus assembly protein PilW</fullName>
    </recommendedName>
</protein>
<dbReference type="EMBL" id="BSPW01000077">
    <property type="protein sequence ID" value="GLT19432.1"/>
    <property type="molecule type" value="Genomic_DNA"/>
</dbReference>
<gene>
    <name evidence="1" type="ORF">GCM10007938_32140</name>
</gene>